<dbReference type="Pfam" id="PF00455">
    <property type="entry name" value="DeoRC"/>
    <property type="match status" value="1"/>
</dbReference>
<keyword evidence="3" id="KW-0804">Transcription</keyword>
<evidence type="ECO:0000256" key="4">
    <source>
        <dbReference type="SAM" id="Coils"/>
    </source>
</evidence>
<evidence type="ECO:0000256" key="2">
    <source>
        <dbReference type="ARBA" id="ARBA00023125"/>
    </source>
</evidence>
<dbReference type="SUPFAM" id="SSF46785">
    <property type="entry name" value="Winged helix' DNA-binding domain"/>
    <property type="match status" value="1"/>
</dbReference>
<evidence type="ECO:0000313" key="6">
    <source>
        <dbReference type="EMBL" id="VBB07543.1"/>
    </source>
</evidence>
<feature type="coiled-coil region" evidence="4">
    <location>
        <begin position="65"/>
        <end position="92"/>
    </location>
</feature>
<dbReference type="PANTHER" id="PTHR30363">
    <property type="entry name" value="HTH-TYPE TRANSCRIPTIONAL REGULATOR SRLR-RELATED"/>
    <property type="match status" value="1"/>
</dbReference>
<dbReference type="Proteomes" id="UP000277811">
    <property type="component" value="Unassembled WGS sequence"/>
</dbReference>
<keyword evidence="2" id="KW-0238">DNA-binding</keyword>
<feature type="domain" description="HTH deoR-type" evidence="5">
    <location>
        <begin position="3"/>
        <end position="58"/>
    </location>
</feature>
<dbReference type="PANTHER" id="PTHR30363:SF44">
    <property type="entry name" value="AGA OPERON TRANSCRIPTIONAL REPRESSOR-RELATED"/>
    <property type="match status" value="1"/>
</dbReference>
<dbReference type="SMART" id="SM01134">
    <property type="entry name" value="DeoRC"/>
    <property type="match status" value="1"/>
</dbReference>
<proteinExistence type="predicted"/>
<evidence type="ECO:0000313" key="7">
    <source>
        <dbReference type="Proteomes" id="UP000277811"/>
    </source>
</evidence>
<dbReference type="PROSITE" id="PS51000">
    <property type="entry name" value="HTH_DEOR_2"/>
    <property type="match status" value="1"/>
</dbReference>
<dbReference type="GO" id="GO:0003700">
    <property type="term" value="F:DNA-binding transcription factor activity"/>
    <property type="evidence" value="ECO:0007669"/>
    <property type="project" value="InterPro"/>
</dbReference>
<dbReference type="EMBL" id="UPPP01000076">
    <property type="protein sequence ID" value="VBB07543.1"/>
    <property type="molecule type" value="Genomic_DNA"/>
</dbReference>
<organism evidence="6 7">
    <name type="scientific">Lucifera butyrica</name>
    <dbReference type="NCBI Taxonomy" id="1351585"/>
    <lineage>
        <taxon>Bacteria</taxon>
        <taxon>Bacillati</taxon>
        <taxon>Bacillota</taxon>
        <taxon>Negativicutes</taxon>
        <taxon>Veillonellales</taxon>
        <taxon>Veillonellaceae</taxon>
        <taxon>Lucifera</taxon>
    </lineage>
</organism>
<dbReference type="GO" id="GO:0003677">
    <property type="term" value="F:DNA binding"/>
    <property type="evidence" value="ECO:0007669"/>
    <property type="project" value="UniProtKB-KW"/>
</dbReference>
<keyword evidence="4" id="KW-0175">Coiled coil</keyword>
<dbReference type="OrthoDB" id="9797223at2"/>
<dbReference type="InterPro" id="IPR014036">
    <property type="entry name" value="DeoR-like_C"/>
</dbReference>
<gene>
    <name evidence="6" type="ORF">LUCI_2807</name>
</gene>
<dbReference type="PRINTS" id="PR00037">
    <property type="entry name" value="HTHLACR"/>
</dbReference>
<dbReference type="Gene3D" id="1.10.10.10">
    <property type="entry name" value="Winged helix-like DNA-binding domain superfamily/Winged helix DNA-binding domain"/>
    <property type="match status" value="1"/>
</dbReference>
<dbReference type="AlphaFoldDB" id="A0A498RBN1"/>
<dbReference type="Pfam" id="PF08220">
    <property type="entry name" value="HTH_DeoR"/>
    <property type="match status" value="1"/>
</dbReference>
<evidence type="ECO:0000256" key="1">
    <source>
        <dbReference type="ARBA" id="ARBA00023015"/>
    </source>
</evidence>
<keyword evidence="7" id="KW-1185">Reference proteome</keyword>
<dbReference type="InterPro" id="IPR001034">
    <property type="entry name" value="DeoR_HTH"/>
</dbReference>
<dbReference type="InterPro" id="IPR050313">
    <property type="entry name" value="Carb_Metab_HTH_regulators"/>
</dbReference>
<accession>A0A498RBN1</accession>
<evidence type="ECO:0000259" key="5">
    <source>
        <dbReference type="PROSITE" id="PS51000"/>
    </source>
</evidence>
<dbReference type="Gene3D" id="3.40.50.1360">
    <property type="match status" value="1"/>
</dbReference>
<dbReference type="SMART" id="SM00420">
    <property type="entry name" value="HTH_DEOR"/>
    <property type="match status" value="1"/>
</dbReference>
<dbReference type="SUPFAM" id="SSF100950">
    <property type="entry name" value="NagB/RpiA/CoA transferase-like"/>
    <property type="match status" value="1"/>
</dbReference>
<reference evidence="6 7" key="1">
    <citation type="submission" date="2018-06" db="EMBL/GenBank/DDBJ databases">
        <authorList>
            <person name="Strepis N."/>
        </authorList>
    </citation>
    <scope>NUCLEOTIDE SEQUENCE [LARGE SCALE GENOMIC DNA]</scope>
    <source>
        <strain evidence="6">LUCI</strain>
    </source>
</reference>
<name>A0A498RBN1_9FIRM</name>
<dbReference type="InterPro" id="IPR036390">
    <property type="entry name" value="WH_DNA-bd_sf"/>
</dbReference>
<keyword evidence="1" id="KW-0805">Transcription regulation</keyword>
<sequence length="251" mass="28374">MFAEERKNQIQQMVKSGTPVKVNELSLLFQVSESTIRRDLQELEDTGLLQRTHGGAISLKPSFELSFQEKEVRQLEEKRKIAQAAARLVEEGESILLDAGTTTLEIARLLQGKDITVATNSMDVAQIFLDDNRVEVLLLGGTWRKTTRSLVGYVTNETLQRVHFHKVFLAANAVDLSFGVTTPNLNEAETKRHMIKAADQVILVVDHTKFGQKDLSRICRLDEVDLILTDDGLDENRFRQWSNQVKIMVAK</sequence>
<protein>
    <submittedName>
        <fullName evidence="6">Lacr bacterial regulatory protein hth signature</fullName>
    </submittedName>
</protein>
<evidence type="ECO:0000256" key="3">
    <source>
        <dbReference type="ARBA" id="ARBA00023163"/>
    </source>
</evidence>
<dbReference type="InterPro" id="IPR036388">
    <property type="entry name" value="WH-like_DNA-bd_sf"/>
</dbReference>
<dbReference type="InterPro" id="IPR037171">
    <property type="entry name" value="NagB/RpiA_transferase-like"/>
</dbReference>
<dbReference type="PROSITE" id="PS00894">
    <property type="entry name" value="HTH_DEOR_1"/>
    <property type="match status" value="1"/>
</dbReference>
<dbReference type="RefSeq" id="WP_122628476.1">
    <property type="nucleotide sequence ID" value="NZ_UPPP01000076.1"/>
</dbReference>
<dbReference type="InterPro" id="IPR018356">
    <property type="entry name" value="Tscrpt_reg_HTH_DeoR_CS"/>
</dbReference>